<protein>
    <recommendedName>
        <fullName evidence="4">Cilia- and flagella-associated protein 77</fullName>
    </recommendedName>
</protein>
<proteinExistence type="predicted"/>
<dbReference type="InterPro" id="IPR029147">
    <property type="entry name" value="CFAP77"/>
</dbReference>
<dbReference type="PANTHER" id="PTHR28617:SF1">
    <property type="entry name" value="CILIA- AND FLAGELLA-ASSOCIATED PROTEIN 77"/>
    <property type="match status" value="1"/>
</dbReference>
<comment type="caution">
    <text evidence="2">The sequence shown here is derived from an EMBL/GenBank/DDBJ whole genome shotgun (WGS) entry which is preliminary data.</text>
</comment>
<dbReference type="Proteomes" id="UP001178507">
    <property type="component" value="Unassembled WGS sequence"/>
</dbReference>
<gene>
    <name evidence="2" type="ORF">EVOR1521_LOCUS7079</name>
</gene>
<dbReference type="Pfam" id="PF14825">
    <property type="entry name" value="CFAP77"/>
    <property type="match status" value="1"/>
</dbReference>
<evidence type="ECO:0008006" key="4">
    <source>
        <dbReference type="Google" id="ProtNLM"/>
    </source>
</evidence>
<evidence type="ECO:0000313" key="2">
    <source>
        <dbReference type="EMBL" id="CAJ1378573.1"/>
    </source>
</evidence>
<sequence length="194" mass="21911">MFWASHVPRPKPGPDCQDFRKLNRTAAKSGVRNARDLSEFRRFNDIKLVPPGPVGVLPKVIPSDVIPSFAYGSKSRPSTPITHVIGNQYATESEEALAMHYRGLEEHQQKQEKRLIKLTKASKQQIHDARIRMKEWRDPKEPKEPFKLTKFKKVGSKLKLPGSASAPCLQRLPAEAPQSPQQALTEELLAERSD</sequence>
<feature type="region of interest" description="Disordered" evidence="1">
    <location>
        <begin position="172"/>
        <end position="194"/>
    </location>
</feature>
<dbReference type="EMBL" id="CAUJNA010000554">
    <property type="protein sequence ID" value="CAJ1378573.1"/>
    <property type="molecule type" value="Genomic_DNA"/>
</dbReference>
<evidence type="ECO:0000313" key="3">
    <source>
        <dbReference type="Proteomes" id="UP001178507"/>
    </source>
</evidence>
<keyword evidence="3" id="KW-1185">Reference proteome</keyword>
<name>A0AA36I2K9_9DINO</name>
<reference evidence="2" key="1">
    <citation type="submission" date="2023-08" db="EMBL/GenBank/DDBJ databases">
        <authorList>
            <person name="Chen Y."/>
            <person name="Shah S."/>
            <person name="Dougan E. K."/>
            <person name="Thang M."/>
            <person name="Chan C."/>
        </authorList>
    </citation>
    <scope>NUCLEOTIDE SEQUENCE</scope>
</reference>
<accession>A0AA36I2K9</accession>
<dbReference type="PANTHER" id="PTHR28617">
    <property type="entry name" value="CILIA- AND FLAGELLA-ASSOCIATED PROTEIN 77"/>
    <property type="match status" value="1"/>
</dbReference>
<dbReference type="AlphaFoldDB" id="A0AA36I2K9"/>
<organism evidence="2 3">
    <name type="scientific">Effrenium voratum</name>
    <dbReference type="NCBI Taxonomy" id="2562239"/>
    <lineage>
        <taxon>Eukaryota</taxon>
        <taxon>Sar</taxon>
        <taxon>Alveolata</taxon>
        <taxon>Dinophyceae</taxon>
        <taxon>Suessiales</taxon>
        <taxon>Symbiodiniaceae</taxon>
        <taxon>Effrenium</taxon>
    </lineage>
</organism>
<evidence type="ECO:0000256" key="1">
    <source>
        <dbReference type="SAM" id="MobiDB-lite"/>
    </source>
</evidence>